<dbReference type="EMBL" id="JDSQ01000002">
    <property type="protein sequence ID" value="EWS79252.1"/>
    <property type="molecule type" value="Genomic_DNA"/>
</dbReference>
<dbReference type="AlphaFoldDB" id="Z9JNC2"/>
<name>Z9JNC2_9GAMM</name>
<sequence length="103" mass="11623">MLLAQIYPDGYVPEIEQDTKDRSLVAGLKGSTRNDLNWDVSYNYGSNHIGFQTTNSINYSLGVDSPRDFYDGALEYIQHLVNTDFTKSLDWGFTDLITLSFGT</sequence>
<organism evidence="1 2">
    <name type="scientific">Xylella taiwanensis</name>
    <dbReference type="NCBI Taxonomy" id="1444770"/>
    <lineage>
        <taxon>Bacteria</taxon>
        <taxon>Pseudomonadati</taxon>
        <taxon>Pseudomonadota</taxon>
        <taxon>Gammaproteobacteria</taxon>
        <taxon>Lysobacterales</taxon>
        <taxon>Lysobacteraceae</taxon>
        <taxon>Xylella</taxon>
    </lineage>
</organism>
<dbReference type="Proteomes" id="UP000020406">
    <property type="component" value="Unassembled WGS sequence"/>
</dbReference>
<evidence type="ECO:0008006" key="3">
    <source>
        <dbReference type="Google" id="ProtNLM"/>
    </source>
</evidence>
<reference evidence="1 2" key="1">
    <citation type="journal article" date="2014" name="Genome Announc.">
        <title>Draft Genome Sequence of Xylella fastidiosa Pear Leaf Scorch Strain in Taiwan.</title>
        <authorList>
            <person name="Su C.C."/>
            <person name="Deng W.L."/>
            <person name="Jan F.J."/>
            <person name="Chang C.J."/>
            <person name="Huang H."/>
            <person name="Chen J."/>
        </authorList>
    </citation>
    <scope>NUCLEOTIDE SEQUENCE [LARGE SCALE GENOMIC DNA]</scope>
    <source>
        <strain evidence="1 2">PLS229</strain>
    </source>
</reference>
<dbReference type="eggNOG" id="COG4771">
    <property type="taxonomic scope" value="Bacteria"/>
</dbReference>
<dbReference type="STRING" id="1444770.AF72_01445"/>
<proteinExistence type="predicted"/>
<evidence type="ECO:0000313" key="2">
    <source>
        <dbReference type="Proteomes" id="UP000020406"/>
    </source>
</evidence>
<evidence type="ECO:0000313" key="1">
    <source>
        <dbReference type="EMBL" id="EWS79252.1"/>
    </source>
</evidence>
<comment type="caution">
    <text evidence="1">The sequence shown here is derived from an EMBL/GenBank/DDBJ whole genome shotgun (WGS) entry which is preliminary data.</text>
</comment>
<protein>
    <recommendedName>
        <fullName evidence="3">TonB-dependent receptor-like beta-barrel domain-containing protein</fullName>
    </recommendedName>
</protein>
<dbReference type="PATRIC" id="fig|1444770.3.peg.350"/>
<gene>
    <name evidence="1" type="ORF">AF72_01445</name>
</gene>
<accession>Z9JNC2</accession>